<dbReference type="EMBL" id="CM047940">
    <property type="protein sequence ID" value="KAI9903708.1"/>
    <property type="molecule type" value="Genomic_DNA"/>
</dbReference>
<comment type="caution">
    <text evidence="1">The sequence shown here is derived from an EMBL/GenBank/DDBJ whole genome shotgun (WGS) entry which is preliminary data.</text>
</comment>
<accession>A0ACC0VD67</accession>
<reference evidence="1" key="1">
    <citation type="submission" date="2022-10" db="EMBL/GenBank/DDBJ databases">
        <title>Complete Genome of Trichothecium roseum strain YXFP-22015, a Plant Pathogen Isolated from Citrus.</title>
        <authorList>
            <person name="Wang Y."/>
            <person name="Zhu L."/>
        </authorList>
    </citation>
    <scope>NUCLEOTIDE SEQUENCE</scope>
    <source>
        <strain evidence="1">YXFP-22015</strain>
    </source>
</reference>
<name>A0ACC0VD67_9HYPO</name>
<gene>
    <name evidence="1" type="ORF">N3K66_000237</name>
</gene>
<organism evidence="1 2">
    <name type="scientific">Trichothecium roseum</name>
    <dbReference type="NCBI Taxonomy" id="47278"/>
    <lineage>
        <taxon>Eukaryota</taxon>
        <taxon>Fungi</taxon>
        <taxon>Dikarya</taxon>
        <taxon>Ascomycota</taxon>
        <taxon>Pezizomycotina</taxon>
        <taxon>Sordariomycetes</taxon>
        <taxon>Hypocreomycetidae</taxon>
        <taxon>Hypocreales</taxon>
        <taxon>Hypocreales incertae sedis</taxon>
        <taxon>Trichothecium</taxon>
    </lineage>
</organism>
<evidence type="ECO:0000313" key="1">
    <source>
        <dbReference type="EMBL" id="KAI9903708.1"/>
    </source>
</evidence>
<proteinExistence type="predicted"/>
<protein>
    <submittedName>
        <fullName evidence="1">Uncharacterized protein</fullName>
    </submittedName>
</protein>
<sequence>MAPEIKPFKIAVSDEKLQHLKDKLAASTLPQEVDFSDDWSYGVPRADICRLANRWQGGYDWRAEETKLNKVPQFTTKVNIDGFGELNMHFVHQRSSQPGSIPLLFCHGWPGSFLEAVKLLPLLSDPKQGQSFHVVAPSLPNFGFSDGVKKRGFSIPQYAEAVHKVMLNLGYDKYVTQGGDWGFIITRMLAVQYPQHSLATHLNFVRVAEPPSFKKNPWQYIMHAISPYDAQEKAGLKRTYWFREEGFGYNLLQSTKPSTLGFGLADSPVALLSWIYEKLHDWTDEYPWTDDEALTWISIYYFSTAGPEASVRIYYENMHSQAVHTKKGLEWVGSTKLGLSWFPKDLLVPPRTWGRTLGPVCFENFHKDGGHFAAHERPEELADDLKRMFGQGGGAYDITQKIALSK</sequence>
<dbReference type="Proteomes" id="UP001163324">
    <property type="component" value="Chromosome 1"/>
</dbReference>
<keyword evidence="2" id="KW-1185">Reference proteome</keyword>
<evidence type="ECO:0000313" key="2">
    <source>
        <dbReference type="Proteomes" id="UP001163324"/>
    </source>
</evidence>